<feature type="chain" id="PRO_5039607524" evidence="2">
    <location>
        <begin position="34"/>
        <end position="257"/>
    </location>
</feature>
<dbReference type="AlphaFoldDB" id="A0A940XLE6"/>
<reference evidence="4" key="1">
    <citation type="submission" date="2021-04" db="EMBL/GenBank/DDBJ databases">
        <title>Genome seq and assembly of Streptomyces sp. RG38.</title>
        <authorList>
            <person name="Chhetri G."/>
        </authorList>
    </citation>
    <scope>NUCLEOTIDE SEQUENCE</scope>
    <source>
        <strain evidence="4">RG38</strain>
    </source>
</reference>
<dbReference type="GO" id="GO:0016740">
    <property type="term" value="F:transferase activity"/>
    <property type="evidence" value="ECO:0007669"/>
    <property type="project" value="InterPro"/>
</dbReference>
<name>A0A940XLE6_9ACTN</name>
<evidence type="ECO:0000313" key="5">
    <source>
        <dbReference type="Proteomes" id="UP000677875"/>
    </source>
</evidence>
<dbReference type="PROSITE" id="PS51257">
    <property type="entry name" value="PROKAR_LIPOPROTEIN"/>
    <property type="match status" value="1"/>
</dbReference>
<comment type="caution">
    <text evidence="4">The sequence shown here is derived from an EMBL/GenBank/DDBJ whole genome shotgun (WGS) entry which is preliminary data.</text>
</comment>
<dbReference type="EMBL" id="JAGPNL010000002">
    <property type="protein sequence ID" value="MBQ0826709.1"/>
    <property type="molecule type" value="Genomic_DNA"/>
</dbReference>
<accession>A0A940XLE6</accession>
<dbReference type="RefSeq" id="WP_210870232.1">
    <property type="nucleotide sequence ID" value="NZ_JAGPNL010000002.1"/>
</dbReference>
<feature type="signal peptide" evidence="2">
    <location>
        <begin position="1"/>
        <end position="33"/>
    </location>
</feature>
<dbReference type="InterPro" id="IPR005490">
    <property type="entry name" value="LD_TPept_cat_dom"/>
</dbReference>
<feature type="region of interest" description="Disordered" evidence="1">
    <location>
        <begin position="39"/>
        <end position="71"/>
    </location>
</feature>
<feature type="domain" description="L,D-TPase catalytic" evidence="3">
    <location>
        <begin position="97"/>
        <end position="248"/>
    </location>
</feature>
<protein>
    <submittedName>
        <fullName evidence="4">L,D-transpeptidase family protein</fullName>
    </submittedName>
</protein>
<gene>
    <name evidence="4" type="ORF">J5Y05_09335</name>
</gene>
<dbReference type="PANTHER" id="PTHR38589">
    <property type="entry name" value="BLR0621 PROTEIN"/>
    <property type="match status" value="1"/>
</dbReference>
<evidence type="ECO:0000256" key="1">
    <source>
        <dbReference type="SAM" id="MobiDB-lite"/>
    </source>
</evidence>
<keyword evidence="5" id="KW-1185">Reference proteome</keyword>
<evidence type="ECO:0000313" key="4">
    <source>
        <dbReference type="EMBL" id="MBQ0826709.1"/>
    </source>
</evidence>
<organism evidence="4 5">
    <name type="scientific">Streptomyces tagetis</name>
    <dbReference type="NCBI Taxonomy" id="2820809"/>
    <lineage>
        <taxon>Bacteria</taxon>
        <taxon>Bacillati</taxon>
        <taxon>Actinomycetota</taxon>
        <taxon>Actinomycetes</taxon>
        <taxon>Kitasatosporales</taxon>
        <taxon>Streptomycetaceae</taxon>
        <taxon>Streptomyces</taxon>
    </lineage>
</organism>
<evidence type="ECO:0000259" key="3">
    <source>
        <dbReference type="Pfam" id="PF03734"/>
    </source>
</evidence>
<dbReference type="PANTHER" id="PTHR38589:SF1">
    <property type="entry name" value="BLR0621 PROTEIN"/>
    <property type="match status" value="1"/>
</dbReference>
<sequence length="257" mass="26630">MRSGGGGKGGARRTAVAAAALGLLLTGAAGLTACGGPAGHGEDAGATRPAGGAGDRGADTADPTRVPGVGDRYQARIPAGSRQVVAVYGEGEDSADSTVVLYTKQGPAWHRERSWAAHNGKKGWTTDHRENDKRSPVGVFTLTDAGGVLPDPAPGGGLPYTRSASFAAPRWWDKAYWHDFDYVIAVDYNRVKGTSPNDPTRPEGASKGGGIWLHMDHGSGTSACVSLPKPAMEYLLRTLDPGRHPVVVMGDKAHLAA</sequence>
<dbReference type="Pfam" id="PF03734">
    <property type="entry name" value="YkuD"/>
    <property type="match status" value="1"/>
</dbReference>
<evidence type="ECO:0000256" key="2">
    <source>
        <dbReference type="SAM" id="SignalP"/>
    </source>
</evidence>
<proteinExistence type="predicted"/>
<dbReference type="Proteomes" id="UP000677875">
    <property type="component" value="Unassembled WGS sequence"/>
</dbReference>
<keyword evidence="2" id="KW-0732">Signal</keyword>